<comment type="caution">
    <text evidence="1">The sequence shown here is derived from an EMBL/GenBank/DDBJ whole genome shotgun (WGS) entry which is preliminary data.</text>
</comment>
<dbReference type="Proteomes" id="UP001281447">
    <property type="component" value="Unassembled WGS sequence"/>
</dbReference>
<organism evidence="1 2">
    <name type="scientific">Tigheibacillus halophilus</name>
    <dbReference type="NCBI Taxonomy" id="361280"/>
    <lineage>
        <taxon>Bacteria</taxon>
        <taxon>Bacillati</taxon>
        <taxon>Bacillota</taxon>
        <taxon>Bacilli</taxon>
        <taxon>Bacillales</taxon>
        <taxon>Bacillaceae</taxon>
        <taxon>Tigheibacillus</taxon>
    </lineage>
</organism>
<gene>
    <name evidence="1" type="ORF">RWE15_15660</name>
</gene>
<reference evidence="1 2" key="1">
    <citation type="submission" date="2023-10" db="EMBL/GenBank/DDBJ databases">
        <title>Virgibacillus halophilus 5B73C genome.</title>
        <authorList>
            <person name="Miliotis G."/>
            <person name="Sengupta P."/>
            <person name="Hameed A."/>
            <person name="Chuvochina M."/>
            <person name="Mcdonagh F."/>
            <person name="Simpson A.C."/>
            <person name="Singh N.K."/>
            <person name="Rekha P.D."/>
            <person name="Raman K."/>
            <person name="Hugenholtz P."/>
            <person name="Venkateswaran K."/>
        </authorList>
    </citation>
    <scope>NUCLEOTIDE SEQUENCE [LARGE SCALE GENOMIC DNA]</scope>
    <source>
        <strain evidence="1 2">5B73C</strain>
    </source>
</reference>
<dbReference type="EMBL" id="JAWDIP010000003">
    <property type="protein sequence ID" value="MDY0395598.1"/>
    <property type="molecule type" value="Genomic_DNA"/>
</dbReference>
<evidence type="ECO:0000313" key="1">
    <source>
        <dbReference type="EMBL" id="MDY0395598.1"/>
    </source>
</evidence>
<sequence>MEQEIKSFMISFIEKKTKDNQKIKFGKSFTMVLSGNKLDINFAESGSIRERIKDCEFFVEIAKAGKIYLNHTEVSLNFEEDVYNNILAPMPNYIKKLNEILWVLNYLGVEPNVDFDTLKKDLKQISFLIDVIINKNVEANKITDKHLQVVSVGNYKFILSKGVGEHENTFFDFFNYNEIKEKYRILISPDKTFKNSVEHSPYILLKPEELYKYSNLKLDSIEKALTDVDYTNSIAQDISNEFLLNTLLYLDSNENNKRKEILTMIANTFDYIYEQTDETMFLINKMQVIFRKRELTEEEIMKITEIKVTNIDYR</sequence>
<protein>
    <submittedName>
        <fullName evidence="1">Uncharacterized protein</fullName>
    </submittedName>
</protein>
<name>A0ABU5C8H9_9BACI</name>
<evidence type="ECO:0000313" key="2">
    <source>
        <dbReference type="Proteomes" id="UP001281447"/>
    </source>
</evidence>
<accession>A0ABU5C8H9</accession>
<proteinExistence type="predicted"/>
<keyword evidence="2" id="KW-1185">Reference proteome</keyword>